<evidence type="ECO:0000313" key="4">
    <source>
        <dbReference type="EMBL" id="KAJ7625180.1"/>
    </source>
</evidence>
<accession>A0AAD7BM78</accession>
<dbReference type="PANTHER" id="PTHR33365:SF4">
    <property type="entry name" value="CYCLOCHLOROTINE BIOSYNTHESIS PROTEIN O"/>
    <property type="match status" value="1"/>
</dbReference>
<evidence type="ECO:0008006" key="6">
    <source>
        <dbReference type="Google" id="ProtNLM"/>
    </source>
</evidence>
<comment type="similarity">
    <text evidence="2">Belongs to the ustYa family.</text>
</comment>
<comment type="caution">
    <text evidence="4">The sequence shown here is derived from an EMBL/GenBank/DDBJ whole genome shotgun (WGS) entry which is preliminary data.</text>
</comment>
<evidence type="ECO:0000256" key="2">
    <source>
        <dbReference type="ARBA" id="ARBA00035112"/>
    </source>
</evidence>
<reference evidence="4" key="1">
    <citation type="submission" date="2023-03" db="EMBL/GenBank/DDBJ databases">
        <title>Massive genome expansion in bonnet fungi (Mycena s.s.) driven by repeated elements and novel gene families across ecological guilds.</title>
        <authorList>
            <consortium name="Lawrence Berkeley National Laboratory"/>
            <person name="Harder C.B."/>
            <person name="Miyauchi S."/>
            <person name="Viragh M."/>
            <person name="Kuo A."/>
            <person name="Thoen E."/>
            <person name="Andreopoulos B."/>
            <person name="Lu D."/>
            <person name="Skrede I."/>
            <person name="Drula E."/>
            <person name="Henrissat B."/>
            <person name="Morin E."/>
            <person name="Kohler A."/>
            <person name="Barry K."/>
            <person name="LaButti K."/>
            <person name="Morin E."/>
            <person name="Salamov A."/>
            <person name="Lipzen A."/>
            <person name="Mereny Z."/>
            <person name="Hegedus B."/>
            <person name="Baldrian P."/>
            <person name="Stursova M."/>
            <person name="Weitz H."/>
            <person name="Taylor A."/>
            <person name="Grigoriev I.V."/>
            <person name="Nagy L.G."/>
            <person name="Martin F."/>
            <person name="Kauserud H."/>
        </authorList>
    </citation>
    <scope>NUCLEOTIDE SEQUENCE</scope>
    <source>
        <strain evidence="4">CBHHK067</strain>
    </source>
</reference>
<evidence type="ECO:0000256" key="1">
    <source>
        <dbReference type="ARBA" id="ARBA00004685"/>
    </source>
</evidence>
<feature type="region of interest" description="Disordered" evidence="3">
    <location>
        <begin position="1"/>
        <end position="28"/>
    </location>
</feature>
<dbReference type="Proteomes" id="UP001221757">
    <property type="component" value="Unassembled WGS sequence"/>
</dbReference>
<evidence type="ECO:0000313" key="5">
    <source>
        <dbReference type="Proteomes" id="UP001221757"/>
    </source>
</evidence>
<gene>
    <name evidence="4" type="ORF">B0H17DRAFT_1218853</name>
</gene>
<dbReference type="AlphaFoldDB" id="A0AAD7BM78"/>
<organism evidence="4 5">
    <name type="scientific">Mycena rosella</name>
    <name type="common">Pink bonnet</name>
    <name type="synonym">Agaricus rosellus</name>
    <dbReference type="NCBI Taxonomy" id="1033263"/>
    <lineage>
        <taxon>Eukaryota</taxon>
        <taxon>Fungi</taxon>
        <taxon>Dikarya</taxon>
        <taxon>Basidiomycota</taxon>
        <taxon>Agaricomycotina</taxon>
        <taxon>Agaricomycetes</taxon>
        <taxon>Agaricomycetidae</taxon>
        <taxon>Agaricales</taxon>
        <taxon>Marasmiineae</taxon>
        <taxon>Mycenaceae</taxon>
        <taxon>Mycena</taxon>
    </lineage>
</organism>
<evidence type="ECO:0000256" key="3">
    <source>
        <dbReference type="SAM" id="MobiDB-lite"/>
    </source>
</evidence>
<dbReference type="Pfam" id="PF11807">
    <property type="entry name" value="UstYa"/>
    <property type="match status" value="1"/>
</dbReference>
<dbReference type="PANTHER" id="PTHR33365">
    <property type="entry name" value="YALI0B05434P"/>
    <property type="match status" value="1"/>
</dbReference>
<proteinExistence type="inferred from homology"/>
<name>A0AAD7BM78_MYCRO</name>
<comment type="pathway">
    <text evidence="1">Mycotoxin biosynthesis.</text>
</comment>
<sequence>MSKHREYHPLRSEPSDEFDDVSSSPVKPSWTSRFTRRVLVGLLAAETVVLAIAIFARAPHTVCTVPLNSQRVLYSPALEAVEQEVRVYHTGLPGRAMSPFQIPSSPALDQMWSDLYNFGMSRITKDEALDCQTRLPPSPETTATMYAVIFSPMTYLQLHALKIAELDVFHSLHCLNMIRMALDPDYYPDWRISTTNNLIPSQKDATEHVCKSLLYPSSFKADTSVPGCVAHCMEWMRQVIMCAGDTSVIVWQWRQSNNSTMGMANVAHTCRKFDKLQDWAKEHALKIHYDDTVHIEDDIVIPIFHNEI</sequence>
<dbReference type="EMBL" id="JARKIE010000606">
    <property type="protein sequence ID" value="KAJ7625180.1"/>
    <property type="molecule type" value="Genomic_DNA"/>
</dbReference>
<keyword evidence="5" id="KW-1185">Reference proteome</keyword>
<protein>
    <recommendedName>
        <fullName evidence="6">Tat pathway signal sequence</fullName>
    </recommendedName>
</protein>
<dbReference type="InterPro" id="IPR021765">
    <property type="entry name" value="UstYa-like"/>
</dbReference>
<dbReference type="GO" id="GO:0043386">
    <property type="term" value="P:mycotoxin biosynthetic process"/>
    <property type="evidence" value="ECO:0007669"/>
    <property type="project" value="InterPro"/>
</dbReference>